<dbReference type="GeneID" id="77006247"/>
<dbReference type="OrthoDB" id="2379109at2"/>
<dbReference type="InterPro" id="IPR036582">
    <property type="entry name" value="Mao_N_sf"/>
</dbReference>
<dbReference type="Proteomes" id="UP000029278">
    <property type="component" value="Unassembled WGS sequence"/>
</dbReference>
<keyword evidence="1" id="KW-0732">Signal</keyword>
<comment type="caution">
    <text evidence="3">The sequence shown here is derived from an EMBL/GenBank/DDBJ whole genome shotgun (WGS) entry which is preliminary data.</text>
</comment>
<evidence type="ECO:0000259" key="2">
    <source>
        <dbReference type="Pfam" id="PF07833"/>
    </source>
</evidence>
<dbReference type="AlphaFoldDB" id="A0A090ZHR6"/>
<feature type="chain" id="PRO_5038335548" description="Copper amine oxidase-like N-terminal domain-containing protein" evidence="1">
    <location>
        <begin position="21"/>
        <end position="273"/>
    </location>
</feature>
<dbReference type="STRING" id="44252.DJ90_3528"/>
<dbReference type="PATRIC" id="fig|44252.3.peg.2024"/>
<keyword evidence="4" id="KW-1185">Reference proteome</keyword>
<evidence type="ECO:0000313" key="3">
    <source>
        <dbReference type="EMBL" id="KFN09770.1"/>
    </source>
</evidence>
<evidence type="ECO:0000256" key="1">
    <source>
        <dbReference type="SAM" id="SignalP"/>
    </source>
</evidence>
<reference evidence="3 4" key="1">
    <citation type="submission" date="2014-04" db="EMBL/GenBank/DDBJ databases">
        <authorList>
            <person name="Bishop-Lilly K.A."/>
            <person name="Broomall S.M."/>
            <person name="Chain P.S."/>
            <person name="Chertkov O."/>
            <person name="Coyne S.R."/>
            <person name="Daligault H.E."/>
            <person name="Davenport K.W."/>
            <person name="Erkkila T."/>
            <person name="Frey K.G."/>
            <person name="Gibbons H.S."/>
            <person name="Gu W."/>
            <person name="Jaissle J."/>
            <person name="Johnson S.L."/>
            <person name="Koroleva G.I."/>
            <person name="Ladner J.T."/>
            <person name="Lo C.-C."/>
            <person name="Minogue T.D."/>
            <person name="Munk C."/>
            <person name="Palacios G.F."/>
            <person name="Redden C.L."/>
            <person name="Rosenzweig C.N."/>
            <person name="Scholz M.B."/>
            <person name="Teshima H."/>
            <person name="Xu Y."/>
        </authorList>
    </citation>
    <scope>NUCLEOTIDE SEQUENCE [LARGE SCALE GENOMIC DNA]</scope>
    <source>
        <strain evidence="3 4">8244</strain>
    </source>
</reference>
<organism evidence="3 4">
    <name type="scientific">Paenibacillus macerans</name>
    <name type="common">Bacillus macerans</name>
    <dbReference type="NCBI Taxonomy" id="44252"/>
    <lineage>
        <taxon>Bacteria</taxon>
        <taxon>Bacillati</taxon>
        <taxon>Bacillota</taxon>
        <taxon>Bacilli</taxon>
        <taxon>Bacillales</taxon>
        <taxon>Paenibacillaceae</taxon>
        <taxon>Paenibacillus</taxon>
    </lineage>
</organism>
<accession>A0A090ZHR6</accession>
<name>A0A090ZHR6_PAEMA</name>
<dbReference type="HOGENOM" id="CLU_870714_0_0_9"/>
<dbReference type="Gene3D" id="3.30.457.10">
    <property type="entry name" value="Copper amine oxidase-like, N-terminal domain"/>
    <property type="match status" value="1"/>
</dbReference>
<protein>
    <recommendedName>
        <fullName evidence="2">Copper amine oxidase-like N-terminal domain-containing protein</fullName>
    </recommendedName>
</protein>
<dbReference type="RefSeq" id="WP_051985373.1">
    <property type="nucleotide sequence ID" value="NZ_JAKOBR010000068.1"/>
</dbReference>
<feature type="signal peptide" evidence="1">
    <location>
        <begin position="1"/>
        <end position="20"/>
    </location>
</feature>
<dbReference type="InterPro" id="IPR012854">
    <property type="entry name" value="Cu_amine_oxidase-like_N"/>
</dbReference>
<gene>
    <name evidence="3" type="ORF">DJ90_3528</name>
</gene>
<dbReference type="EMBL" id="JMQA01000021">
    <property type="protein sequence ID" value="KFN09770.1"/>
    <property type="molecule type" value="Genomic_DNA"/>
</dbReference>
<dbReference type="Pfam" id="PF07833">
    <property type="entry name" value="Cu_amine_oxidN1"/>
    <property type="match status" value="1"/>
</dbReference>
<dbReference type="SUPFAM" id="SSF55383">
    <property type="entry name" value="Copper amine oxidase, domain N"/>
    <property type="match status" value="1"/>
</dbReference>
<proteinExistence type="predicted"/>
<evidence type="ECO:0000313" key="4">
    <source>
        <dbReference type="Proteomes" id="UP000029278"/>
    </source>
</evidence>
<feature type="domain" description="Copper amine oxidase-like N-terminal" evidence="2">
    <location>
        <begin position="59"/>
        <end position="155"/>
    </location>
</feature>
<sequence length="273" mass="30404">MLKKLIILSASILISSSLIGQNFISAAEAPNKRIILKVNDTGMFIDDAQFTTFIDPVTYAAPIVVNNRVLLPISNIIKEFGGTSDWEPTQKKITINLNMNKVILTLDSRKAYVNGKQIDLDVAPTTISGRTMVPLRFVSDHLGLQLVWDQKNQIIALYQGDFDNILTDYSGYFLPIASEDTSSDSSHDNSNQNTTSDKPISKEGVAIKVGDRVQFSFFYGEVTKINGGRVLVYWDSKDNLWLKDEDADYMAMLAGIKYKSSSWIDASDLTVQQ</sequence>